<feature type="transmembrane region" description="Helical" evidence="8">
    <location>
        <begin position="359"/>
        <end position="378"/>
    </location>
</feature>
<keyword evidence="3" id="KW-0813">Transport</keyword>
<dbReference type="AlphaFoldDB" id="A0A1Y2DFC4"/>
<dbReference type="Pfam" id="PF01554">
    <property type="entry name" value="MatE"/>
    <property type="match status" value="2"/>
</dbReference>
<organism evidence="9 10">
    <name type="scientific">Neocallimastix californiae</name>
    <dbReference type="NCBI Taxonomy" id="1754190"/>
    <lineage>
        <taxon>Eukaryota</taxon>
        <taxon>Fungi</taxon>
        <taxon>Fungi incertae sedis</taxon>
        <taxon>Chytridiomycota</taxon>
        <taxon>Chytridiomycota incertae sedis</taxon>
        <taxon>Neocallimastigomycetes</taxon>
        <taxon>Neocallimastigales</taxon>
        <taxon>Neocallimastigaceae</taxon>
        <taxon>Neocallimastix</taxon>
    </lineage>
</organism>
<dbReference type="PANTHER" id="PTHR43823">
    <property type="entry name" value="SPORULATION PROTEIN YKVU"/>
    <property type="match status" value="1"/>
</dbReference>
<keyword evidence="4" id="KW-1003">Cell membrane</keyword>
<dbReference type="InterPro" id="IPR002528">
    <property type="entry name" value="MATE_fam"/>
</dbReference>
<evidence type="ECO:0000256" key="8">
    <source>
        <dbReference type="SAM" id="Phobius"/>
    </source>
</evidence>
<dbReference type="PANTHER" id="PTHR43823:SF3">
    <property type="entry name" value="MULTIDRUG EXPORT PROTEIN MEPA"/>
    <property type="match status" value="1"/>
</dbReference>
<reference evidence="9 10" key="1">
    <citation type="submission" date="2016-08" db="EMBL/GenBank/DDBJ databases">
        <title>A Parts List for Fungal Cellulosomes Revealed by Comparative Genomics.</title>
        <authorList>
            <consortium name="DOE Joint Genome Institute"/>
            <person name="Haitjema C.H."/>
            <person name="Gilmore S.P."/>
            <person name="Henske J.K."/>
            <person name="Solomon K.V."/>
            <person name="De Groot R."/>
            <person name="Kuo A."/>
            <person name="Mondo S.J."/>
            <person name="Salamov A.A."/>
            <person name="Labutti K."/>
            <person name="Zhao Z."/>
            <person name="Chiniquy J."/>
            <person name="Barry K."/>
            <person name="Brewer H.M."/>
            <person name="Purvine S.O."/>
            <person name="Wright A.T."/>
            <person name="Boxma B."/>
            <person name="Van Alen T."/>
            <person name="Hackstein J.H."/>
            <person name="Baker S.E."/>
            <person name="Grigoriev I.V."/>
            <person name="O'Malley M.A."/>
        </authorList>
    </citation>
    <scope>NUCLEOTIDE SEQUENCE [LARGE SCALE GENOMIC DNA]</scope>
    <source>
        <strain evidence="9 10">G1</strain>
    </source>
</reference>
<evidence type="ECO:0000256" key="4">
    <source>
        <dbReference type="ARBA" id="ARBA00022475"/>
    </source>
</evidence>
<evidence type="ECO:0000256" key="1">
    <source>
        <dbReference type="ARBA" id="ARBA00004651"/>
    </source>
</evidence>
<feature type="transmembrane region" description="Helical" evidence="8">
    <location>
        <begin position="317"/>
        <end position="339"/>
    </location>
</feature>
<sequence length="443" mass="48278">MAIKLSEHFNYSKLLKFTIPTIIMMICTSLYGVVDGTFVSNFAGSDSLAAVNIVWPVITLFGAVGTMVGSGGSALISKTLGEGKKELAVKYFSMLIYFEILVGIILSVIGVFIVKPIAMLLGAEGAILEKGENYGRILCATLPAFILQNSFQSFMVAAERPKIGLFTSMTGGVVNMFLDFLLIYVFKMGIVGAAIATGVGQCVGGLLPLMFFLFKNSTNYRLVITGFEIKPIAKACSNGLSGMVMIMSISIVNMIYNFQLLRLLGSGGVISYGIIQYIMFFTVGFLSGYSHGSIPIVSYHYGAENVDEIKNLFHRGLVIIFISSIIFFGSTECLAPVYSKIFVGYDDELYKLSVHAIRVYYFYILVGGYNSFISAFFTGLNNGKIAAIISLSRTLLFEGGSILLLPLIFGINGIWIAVTVAEVISVFVAFILLILNRKKYGYF</sequence>
<dbReference type="STRING" id="1754190.A0A1Y2DFC4"/>
<keyword evidence="6 8" id="KW-1133">Transmembrane helix</keyword>
<feature type="transmembrane region" description="Helical" evidence="8">
    <location>
        <begin position="53"/>
        <end position="76"/>
    </location>
</feature>
<dbReference type="Proteomes" id="UP000193920">
    <property type="component" value="Unassembled WGS sequence"/>
</dbReference>
<feature type="transmembrane region" description="Helical" evidence="8">
    <location>
        <begin position="414"/>
        <end position="435"/>
    </location>
</feature>
<keyword evidence="5 8" id="KW-0812">Transmembrane</keyword>
<dbReference type="InterPro" id="IPR051327">
    <property type="entry name" value="MATE_MepA_subfamily"/>
</dbReference>
<evidence type="ECO:0000256" key="5">
    <source>
        <dbReference type="ARBA" id="ARBA00022692"/>
    </source>
</evidence>
<feature type="transmembrane region" description="Helical" evidence="8">
    <location>
        <begin position="14"/>
        <end position="33"/>
    </location>
</feature>
<dbReference type="GO" id="GO:0005886">
    <property type="term" value="C:plasma membrane"/>
    <property type="evidence" value="ECO:0007669"/>
    <property type="project" value="UniProtKB-SubCell"/>
</dbReference>
<keyword evidence="7 8" id="KW-0472">Membrane</keyword>
<evidence type="ECO:0000313" key="9">
    <source>
        <dbReference type="EMBL" id="ORY57972.1"/>
    </source>
</evidence>
<feature type="transmembrane region" description="Helical" evidence="8">
    <location>
        <begin position="134"/>
        <end position="151"/>
    </location>
</feature>
<keyword evidence="10" id="KW-1185">Reference proteome</keyword>
<feature type="transmembrane region" description="Helical" evidence="8">
    <location>
        <begin position="88"/>
        <end position="114"/>
    </location>
</feature>
<comment type="subcellular location">
    <subcellularLocation>
        <location evidence="1">Cell membrane</location>
        <topology evidence="1">Multi-pass membrane protein</topology>
    </subcellularLocation>
</comment>
<feature type="transmembrane region" description="Helical" evidence="8">
    <location>
        <begin position="163"/>
        <end position="184"/>
    </location>
</feature>
<dbReference type="OrthoDB" id="2126698at2759"/>
<dbReference type="GO" id="GO:0042910">
    <property type="term" value="F:xenobiotic transmembrane transporter activity"/>
    <property type="evidence" value="ECO:0007669"/>
    <property type="project" value="InterPro"/>
</dbReference>
<evidence type="ECO:0000256" key="2">
    <source>
        <dbReference type="ARBA" id="ARBA00010199"/>
    </source>
</evidence>
<evidence type="ECO:0000256" key="6">
    <source>
        <dbReference type="ARBA" id="ARBA00022989"/>
    </source>
</evidence>
<gene>
    <name evidence="9" type="ORF">LY90DRAFT_701594</name>
</gene>
<feature type="transmembrane region" description="Helical" evidence="8">
    <location>
        <begin position="235"/>
        <end position="256"/>
    </location>
</feature>
<feature type="transmembrane region" description="Helical" evidence="8">
    <location>
        <begin position="385"/>
        <end position="408"/>
    </location>
</feature>
<feature type="transmembrane region" description="Helical" evidence="8">
    <location>
        <begin position="190"/>
        <end position="214"/>
    </location>
</feature>
<accession>A0A1Y2DFC4</accession>
<name>A0A1Y2DFC4_9FUNG</name>
<comment type="similarity">
    <text evidence="2">Belongs to the multi antimicrobial extrusion (MATE) (TC 2.A.66.1) family.</text>
</comment>
<dbReference type="InterPro" id="IPR048279">
    <property type="entry name" value="MdtK-like"/>
</dbReference>
<evidence type="ECO:0000256" key="7">
    <source>
        <dbReference type="ARBA" id="ARBA00023136"/>
    </source>
</evidence>
<dbReference type="GO" id="GO:0015297">
    <property type="term" value="F:antiporter activity"/>
    <property type="evidence" value="ECO:0007669"/>
    <property type="project" value="InterPro"/>
</dbReference>
<evidence type="ECO:0000256" key="3">
    <source>
        <dbReference type="ARBA" id="ARBA00022448"/>
    </source>
</evidence>
<protein>
    <submittedName>
        <fullName evidence="9">Mate-domain-containing protein</fullName>
    </submittedName>
</protein>
<dbReference type="EMBL" id="MCOG01000068">
    <property type="protein sequence ID" value="ORY57972.1"/>
    <property type="molecule type" value="Genomic_DNA"/>
</dbReference>
<evidence type="ECO:0000313" key="10">
    <source>
        <dbReference type="Proteomes" id="UP000193920"/>
    </source>
</evidence>
<dbReference type="PIRSF" id="PIRSF006603">
    <property type="entry name" value="DinF"/>
    <property type="match status" value="1"/>
</dbReference>
<comment type="caution">
    <text evidence="9">The sequence shown here is derived from an EMBL/GenBank/DDBJ whole genome shotgun (WGS) entry which is preliminary data.</text>
</comment>
<feature type="transmembrane region" description="Helical" evidence="8">
    <location>
        <begin position="268"/>
        <end position="289"/>
    </location>
</feature>
<proteinExistence type="inferred from homology"/>